<dbReference type="Pfam" id="PF00586">
    <property type="entry name" value="AIRS"/>
    <property type="match status" value="1"/>
</dbReference>
<evidence type="ECO:0000259" key="1">
    <source>
        <dbReference type="Pfam" id="PF00586"/>
    </source>
</evidence>
<dbReference type="InterPro" id="IPR016188">
    <property type="entry name" value="PurM-like_N"/>
</dbReference>
<feature type="non-terminal residue" evidence="2">
    <location>
        <position position="127"/>
    </location>
</feature>
<evidence type="ECO:0000313" key="2">
    <source>
        <dbReference type="EMBL" id="SVC48560.1"/>
    </source>
</evidence>
<proteinExistence type="predicted"/>
<reference evidence="2" key="1">
    <citation type="submission" date="2018-05" db="EMBL/GenBank/DDBJ databases">
        <authorList>
            <person name="Lanie J.A."/>
            <person name="Ng W.-L."/>
            <person name="Kazmierczak K.M."/>
            <person name="Andrzejewski T.M."/>
            <person name="Davidsen T.M."/>
            <person name="Wayne K.J."/>
            <person name="Tettelin H."/>
            <person name="Glass J.I."/>
            <person name="Rusch D."/>
            <person name="Podicherti R."/>
            <person name="Tsui H.-C.T."/>
            <person name="Winkler M.E."/>
        </authorList>
    </citation>
    <scope>NUCLEOTIDE SEQUENCE</scope>
</reference>
<dbReference type="GO" id="GO:0009030">
    <property type="term" value="F:thiamine-phosphate kinase activity"/>
    <property type="evidence" value="ECO:0007669"/>
    <property type="project" value="InterPro"/>
</dbReference>
<gene>
    <name evidence="2" type="ORF">METZ01_LOCUS301414</name>
</gene>
<sequence>MKKNSPKQTLSESLIIEKYLKKLNFKKKESFNFENDGAYLNVAKDEKIIVSNDTIVEGVDFFTNDSADSIAHKIICYNLSDLSSMGASPYCFNLSLGLPKKISKKWLHTFSLKILKLQKKYKFFLLG</sequence>
<dbReference type="Gene3D" id="3.30.1330.10">
    <property type="entry name" value="PurM-like, N-terminal domain"/>
    <property type="match status" value="1"/>
</dbReference>
<dbReference type="AlphaFoldDB" id="A0A382MIU1"/>
<feature type="domain" description="PurM-like N-terminal" evidence="1">
    <location>
        <begin position="35"/>
        <end position="126"/>
    </location>
</feature>
<dbReference type="InterPro" id="IPR006283">
    <property type="entry name" value="ThiL-like"/>
</dbReference>
<dbReference type="SUPFAM" id="SSF55326">
    <property type="entry name" value="PurM N-terminal domain-like"/>
    <property type="match status" value="1"/>
</dbReference>
<dbReference type="PANTHER" id="PTHR30270:SF0">
    <property type="entry name" value="THIAMINE-MONOPHOSPHATE KINASE"/>
    <property type="match status" value="1"/>
</dbReference>
<dbReference type="InterPro" id="IPR036921">
    <property type="entry name" value="PurM-like_N_sf"/>
</dbReference>
<dbReference type="GO" id="GO:0009228">
    <property type="term" value="P:thiamine biosynthetic process"/>
    <property type="evidence" value="ECO:0007669"/>
    <property type="project" value="InterPro"/>
</dbReference>
<organism evidence="2">
    <name type="scientific">marine metagenome</name>
    <dbReference type="NCBI Taxonomy" id="408172"/>
    <lineage>
        <taxon>unclassified sequences</taxon>
        <taxon>metagenomes</taxon>
        <taxon>ecological metagenomes</taxon>
    </lineage>
</organism>
<dbReference type="EMBL" id="UINC01093827">
    <property type="protein sequence ID" value="SVC48560.1"/>
    <property type="molecule type" value="Genomic_DNA"/>
</dbReference>
<protein>
    <recommendedName>
        <fullName evidence="1">PurM-like N-terminal domain-containing protein</fullName>
    </recommendedName>
</protein>
<dbReference type="PANTHER" id="PTHR30270">
    <property type="entry name" value="THIAMINE-MONOPHOSPHATE KINASE"/>
    <property type="match status" value="1"/>
</dbReference>
<accession>A0A382MIU1</accession>
<name>A0A382MIU1_9ZZZZ</name>